<dbReference type="AlphaFoldDB" id="A0A497XTY7"/>
<organism evidence="3 4">
    <name type="scientific">Hydrogenivirga caldilitoris</name>
    <dbReference type="NCBI Taxonomy" id="246264"/>
    <lineage>
        <taxon>Bacteria</taxon>
        <taxon>Pseudomonadati</taxon>
        <taxon>Aquificota</taxon>
        <taxon>Aquificia</taxon>
        <taxon>Aquificales</taxon>
        <taxon>Aquificaceae</taxon>
        <taxon>Hydrogenivirga</taxon>
    </lineage>
</organism>
<dbReference type="Gene3D" id="1.10.530.10">
    <property type="match status" value="1"/>
</dbReference>
<name>A0A497XTY7_9AQUI</name>
<dbReference type="Proteomes" id="UP000267841">
    <property type="component" value="Unassembled WGS sequence"/>
</dbReference>
<keyword evidence="4" id="KW-1185">Reference proteome</keyword>
<evidence type="ECO:0000313" key="3">
    <source>
        <dbReference type="EMBL" id="RLJ70383.1"/>
    </source>
</evidence>
<dbReference type="PANTHER" id="PTHR37423:SF2">
    <property type="entry name" value="MEMBRANE-BOUND LYTIC MUREIN TRANSGLYCOSYLASE C"/>
    <property type="match status" value="1"/>
</dbReference>
<dbReference type="Pfam" id="PF01464">
    <property type="entry name" value="SLT"/>
    <property type="match status" value="1"/>
</dbReference>
<comment type="similarity">
    <text evidence="1">Belongs to the transglycosylase Slt family.</text>
</comment>
<dbReference type="InterPro" id="IPR000408">
    <property type="entry name" value="Reg_chr_condens"/>
</dbReference>
<gene>
    <name evidence="3" type="ORF">BCF55_0654</name>
</gene>
<dbReference type="PROSITE" id="PS50012">
    <property type="entry name" value="RCC1_3"/>
    <property type="match status" value="1"/>
</dbReference>
<comment type="caution">
    <text evidence="3">The sequence shown here is derived from an EMBL/GenBank/DDBJ whole genome shotgun (WGS) entry which is preliminary data.</text>
</comment>
<protein>
    <submittedName>
        <fullName evidence="3">Rod binding protein</fullName>
    </submittedName>
</protein>
<evidence type="ECO:0000259" key="2">
    <source>
        <dbReference type="Pfam" id="PF01464"/>
    </source>
</evidence>
<proteinExistence type="inferred from homology"/>
<dbReference type="SUPFAM" id="SSF53955">
    <property type="entry name" value="Lysozyme-like"/>
    <property type="match status" value="1"/>
</dbReference>
<evidence type="ECO:0000313" key="4">
    <source>
        <dbReference type="Proteomes" id="UP000267841"/>
    </source>
</evidence>
<dbReference type="EMBL" id="RCCJ01000001">
    <property type="protein sequence ID" value="RLJ70383.1"/>
    <property type="molecule type" value="Genomic_DNA"/>
</dbReference>
<sequence length="232" mass="26541">MNRVTFSEPSYNYRELVKKDLKSVAKEFESILIKQVLKEAFRSVLKDKSIYQRFYHDMFLEGVSKKLAEAGGVGIAKFIVETYEKNARQPESKEELRLMVKRVLKEEGLPGWLSVIPEIESSYEVKAVSPKGAAGMWQLMPETAKELGLKVDKDVDERFDPLKSTRAAVRHLKNLYGKYKNWILVLIAYNWGEGNLDRLGAGKVLQDLNLLPEETRTYVDKLLKVIKLSAGK</sequence>
<evidence type="ECO:0000256" key="1">
    <source>
        <dbReference type="ARBA" id="ARBA00007734"/>
    </source>
</evidence>
<reference evidence="3 4" key="1">
    <citation type="submission" date="2018-10" db="EMBL/GenBank/DDBJ databases">
        <title>Genomic Encyclopedia of Archaeal and Bacterial Type Strains, Phase II (KMG-II): from individual species to whole genera.</title>
        <authorList>
            <person name="Goeker M."/>
        </authorList>
    </citation>
    <scope>NUCLEOTIDE SEQUENCE [LARGE SCALE GENOMIC DNA]</scope>
    <source>
        <strain evidence="3 4">DSM 16510</strain>
    </source>
</reference>
<dbReference type="InterPro" id="IPR023346">
    <property type="entry name" value="Lysozyme-like_dom_sf"/>
</dbReference>
<dbReference type="PANTHER" id="PTHR37423">
    <property type="entry name" value="SOLUBLE LYTIC MUREIN TRANSGLYCOSYLASE-RELATED"/>
    <property type="match status" value="1"/>
</dbReference>
<dbReference type="InterPro" id="IPR008258">
    <property type="entry name" value="Transglycosylase_SLT_dom_1"/>
</dbReference>
<feature type="domain" description="Transglycosylase SLT" evidence="2">
    <location>
        <begin position="104"/>
        <end position="198"/>
    </location>
</feature>
<dbReference type="CDD" id="cd16894">
    <property type="entry name" value="MltD-like"/>
    <property type="match status" value="1"/>
</dbReference>
<dbReference type="RefSeq" id="WP_245960388.1">
    <property type="nucleotide sequence ID" value="NZ_RCCJ01000001.1"/>
</dbReference>
<accession>A0A497XTY7</accession>